<dbReference type="AlphaFoldDB" id="A0A3M7RL25"/>
<dbReference type="STRING" id="10195.A0A3M7RL25"/>
<dbReference type="OrthoDB" id="545063at2759"/>
<dbReference type="GO" id="GO:0097255">
    <property type="term" value="C:R2TP complex"/>
    <property type="evidence" value="ECO:0007669"/>
    <property type="project" value="TreeGrafter"/>
</dbReference>
<protein>
    <submittedName>
        <fullName evidence="3">PIH1 domain-containing 2</fullName>
    </submittedName>
</protein>
<keyword evidence="4" id="KW-1185">Reference proteome</keyword>
<gene>
    <name evidence="3" type="ORF">BpHYR1_047917</name>
</gene>
<name>A0A3M7RL25_BRAPC</name>
<dbReference type="GO" id="GO:0006364">
    <property type="term" value="P:rRNA processing"/>
    <property type="evidence" value="ECO:0007669"/>
    <property type="project" value="TreeGrafter"/>
</dbReference>
<reference evidence="3 4" key="1">
    <citation type="journal article" date="2018" name="Sci. Rep.">
        <title>Genomic signatures of local adaptation to the degree of environmental predictability in rotifers.</title>
        <authorList>
            <person name="Franch-Gras L."/>
            <person name="Hahn C."/>
            <person name="Garcia-Roger E.M."/>
            <person name="Carmona M.J."/>
            <person name="Serra M."/>
            <person name="Gomez A."/>
        </authorList>
    </citation>
    <scope>NUCLEOTIDE SEQUENCE [LARGE SCALE GENOMIC DNA]</scope>
    <source>
        <strain evidence="3">HYR1</strain>
    </source>
</reference>
<dbReference type="PANTHER" id="PTHR22997:SF6">
    <property type="entry name" value="PIH1 DOMAIN-CONTAINING PROTEIN 2"/>
    <property type="match status" value="1"/>
</dbReference>
<accession>A0A3M7RL25</accession>
<dbReference type="GO" id="GO:0000492">
    <property type="term" value="P:box C/D snoRNP assembly"/>
    <property type="evidence" value="ECO:0007669"/>
    <property type="project" value="TreeGrafter"/>
</dbReference>
<proteinExistence type="inferred from homology"/>
<dbReference type="Pfam" id="PF18201">
    <property type="entry name" value="PIH1_CS"/>
    <property type="match status" value="1"/>
</dbReference>
<feature type="domain" description="PIH1D1/2/3 CS-like" evidence="2">
    <location>
        <begin position="260"/>
        <end position="326"/>
    </location>
</feature>
<dbReference type="InterPro" id="IPR050734">
    <property type="entry name" value="PIH1/Kintoun_subfamily"/>
</dbReference>
<dbReference type="InterPro" id="IPR041442">
    <property type="entry name" value="PIH1D1/2/3_CS-like"/>
</dbReference>
<dbReference type="GO" id="GO:1990904">
    <property type="term" value="C:ribonucleoprotein complex"/>
    <property type="evidence" value="ECO:0007669"/>
    <property type="project" value="TreeGrafter"/>
</dbReference>
<organism evidence="3 4">
    <name type="scientific">Brachionus plicatilis</name>
    <name type="common">Marine rotifer</name>
    <name type="synonym">Brachionus muelleri</name>
    <dbReference type="NCBI Taxonomy" id="10195"/>
    <lineage>
        <taxon>Eukaryota</taxon>
        <taxon>Metazoa</taxon>
        <taxon>Spiralia</taxon>
        <taxon>Gnathifera</taxon>
        <taxon>Rotifera</taxon>
        <taxon>Eurotatoria</taxon>
        <taxon>Monogononta</taxon>
        <taxon>Pseudotrocha</taxon>
        <taxon>Ploima</taxon>
        <taxon>Brachionidae</taxon>
        <taxon>Brachionus</taxon>
    </lineage>
</organism>
<sequence>VRKMDFINLSKTSKESKNDSYTKQAQHIWSMLDDMATSNPQSYKNFIDKTLKEGREALKPPEAHMCVKTSLLEPKKCTLFINVFSWNRIPEPKNDSDPIPVFGKELIFDKNVSFINIAFSPQILEKYGKNSNQKEELDMLIDLSIKFIQNQNKCRIDETNFSVLNSNFYGDLAQNLVNLTQKQSEKLKSDLDIAKEALDSMGLKNSNLPDNLLNELAGIGMDPSSSKESKRNLIEELDEKKIPEYEEKFIQNNSGCIHEIRIYLPKISSFKECDLNIDKNEVVLNALNYRTLKIALVKNGQNYDFDENKIEAKFVKNKSILKIKIPCQ</sequence>
<dbReference type="PANTHER" id="PTHR22997">
    <property type="entry name" value="PIH1 DOMAIN-CONTAINING PROTEIN 1"/>
    <property type="match status" value="1"/>
</dbReference>
<dbReference type="GO" id="GO:0005737">
    <property type="term" value="C:cytoplasm"/>
    <property type="evidence" value="ECO:0007669"/>
    <property type="project" value="TreeGrafter"/>
</dbReference>
<evidence type="ECO:0000259" key="2">
    <source>
        <dbReference type="Pfam" id="PF18201"/>
    </source>
</evidence>
<dbReference type="Proteomes" id="UP000276133">
    <property type="component" value="Unassembled WGS sequence"/>
</dbReference>
<evidence type="ECO:0000313" key="4">
    <source>
        <dbReference type="Proteomes" id="UP000276133"/>
    </source>
</evidence>
<comment type="similarity">
    <text evidence="1">Belongs to the PIH1 family.</text>
</comment>
<comment type="caution">
    <text evidence="3">The sequence shown here is derived from an EMBL/GenBank/DDBJ whole genome shotgun (WGS) entry which is preliminary data.</text>
</comment>
<evidence type="ECO:0000256" key="1">
    <source>
        <dbReference type="ARBA" id="ARBA00008511"/>
    </source>
</evidence>
<feature type="non-terminal residue" evidence="3">
    <location>
        <position position="1"/>
    </location>
</feature>
<dbReference type="EMBL" id="REGN01003158">
    <property type="protein sequence ID" value="RNA24184.1"/>
    <property type="molecule type" value="Genomic_DNA"/>
</dbReference>
<evidence type="ECO:0000313" key="3">
    <source>
        <dbReference type="EMBL" id="RNA24184.1"/>
    </source>
</evidence>